<organism evidence="3 4">
    <name type="scientific">Acanthamoeba castellanii (strain ATCC 30010 / Neff)</name>
    <dbReference type="NCBI Taxonomy" id="1257118"/>
    <lineage>
        <taxon>Eukaryota</taxon>
        <taxon>Amoebozoa</taxon>
        <taxon>Discosea</taxon>
        <taxon>Longamoebia</taxon>
        <taxon>Centramoebida</taxon>
        <taxon>Acanthamoebidae</taxon>
        <taxon>Acanthamoeba</taxon>
    </lineage>
</organism>
<feature type="region of interest" description="Disordered" evidence="1">
    <location>
        <begin position="285"/>
        <end position="371"/>
    </location>
</feature>
<dbReference type="InterPro" id="IPR000195">
    <property type="entry name" value="Rab-GAP-TBC_dom"/>
</dbReference>
<evidence type="ECO:0000313" key="4">
    <source>
        <dbReference type="Proteomes" id="UP000011083"/>
    </source>
</evidence>
<dbReference type="Gene3D" id="2.30.29.30">
    <property type="entry name" value="Pleckstrin-homology domain (PH domain)/Phosphotyrosine-binding domain (PTB)"/>
    <property type="match status" value="2"/>
</dbReference>
<dbReference type="InterPro" id="IPR035969">
    <property type="entry name" value="Rab-GAP_TBC_sf"/>
</dbReference>
<dbReference type="SMART" id="SM00164">
    <property type="entry name" value="TBC"/>
    <property type="match status" value="1"/>
</dbReference>
<dbReference type="PROSITE" id="PS50086">
    <property type="entry name" value="TBC_RABGAP"/>
    <property type="match status" value="1"/>
</dbReference>
<proteinExistence type="predicted"/>
<accession>L8HBR2</accession>
<dbReference type="Gene3D" id="1.10.8.270">
    <property type="entry name" value="putative rabgap domain of human tbc1 domain family member 14 like domains"/>
    <property type="match status" value="1"/>
</dbReference>
<dbReference type="PANTHER" id="PTHR47219:SF20">
    <property type="entry name" value="TBC1 DOMAIN FAMILY MEMBER 2B"/>
    <property type="match status" value="1"/>
</dbReference>
<feature type="compositionally biased region" description="Low complexity" evidence="1">
    <location>
        <begin position="346"/>
        <end position="360"/>
    </location>
</feature>
<dbReference type="GO" id="GO:0031267">
    <property type="term" value="F:small GTPase binding"/>
    <property type="evidence" value="ECO:0007669"/>
    <property type="project" value="TreeGrafter"/>
</dbReference>
<dbReference type="AlphaFoldDB" id="L8HBR2"/>
<reference evidence="3 4" key="1">
    <citation type="journal article" date="2013" name="Genome Biol.">
        <title>Genome of Acanthamoeba castellanii highlights extensive lateral gene transfer and early evolution of tyrosine kinase signaling.</title>
        <authorList>
            <person name="Clarke M."/>
            <person name="Lohan A.J."/>
            <person name="Liu B."/>
            <person name="Lagkouvardos I."/>
            <person name="Roy S."/>
            <person name="Zafar N."/>
            <person name="Bertelli C."/>
            <person name="Schilde C."/>
            <person name="Kianianmomeni A."/>
            <person name="Burglin T.R."/>
            <person name="Frech C."/>
            <person name="Turcotte B."/>
            <person name="Kopec K.O."/>
            <person name="Synnott J.M."/>
            <person name="Choo C."/>
            <person name="Paponov I."/>
            <person name="Finkler A."/>
            <person name="Soon Heng Tan C."/>
            <person name="Hutchins A.P."/>
            <person name="Weinmeier T."/>
            <person name="Rattei T."/>
            <person name="Chu J.S."/>
            <person name="Gimenez G."/>
            <person name="Irimia M."/>
            <person name="Rigden D.J."/>
            <person name="Fitzpatrick D.A."/>
            <person name="Lorenzo-Morales J."/>
            <person name="Bateman A."/>
            <person name="Chiu C.H."/>
            <person name="Tang P."/>
            <person name="Hegemann P."/>
            <person name="Fromm H."/>
            <person name="Raoult D."/>
            <person name="Greub G."/>
            <person name="Miranda-Saavedra D."/>
            <person name="Chen N."/>
            <person name="Nash P."/>
            <person name="Ginger M.L."/>
            <person name="Horn M."/>
            <person name="Schaap P."/>
            <person name="Caler L."/>
            <person name="Loftus B."/>
        </authorList>
    </citation>
    <scope>NUCLEOTIDE SEQUENCE [LARGE SCALE GENOMIC DNA]</scope>
    <source>
        <strain evidence="3 4">Neff</strain>
    </source>
</reference>
<feature type="region of interest" description="Disordered" evidence="1">
    <location>
        <begin position="539"/>
        <end position="573"/>
    </location>
</feature>
<dbReference type="Gene3D" id="1.10.10.750">
    <property type="entry name" value="Ypt/Rab-GAP domain of gyp1p, domain 1"/>
    <property type="match status" value="1"/>
</dbReference>
<dbReference type="PANTHER" id="PTHR47219">
    <property type="entry name" value="RAB GTPASE-ACTIVATING PROTEIN 1-LIKE"/>
    <property type="match status" value="1"/>
</dbReference>
<evidence type="ECO:0000259" key="2">
    <source>
        <dbReference type="PROSITE" id="PS50086"/>
    </source>
</evidence>
<dbReference type="VEuPathDB" id="AmoebaDB:ACA1_359690"/>
<dbReference type="Gene3D" id="1.10.472.80">
    <property type="entry name" value="Ypt/Rab-GAP domain of gyp1p, domain 3"/>
    <property type="match status" value="1"/>
</dbReference>
<dbReference type="KEGG" id="acan:ACA1_359690"/>
<evidence type="ECO:0000313" key="3">
    <source>
        <dbReference type="EMBL" id="ELR22974.1"/>
    </source>
</evidence>
<feature type="non-terminal residue" evidence="3">
    <location>
        <position position="1"/>
    </location>
</feature>
<dbReference type="FunFam" id="1.10.8.270:FF:000002">
    <property type="entry name" value="TBC1 domain family member 9B"/>
    <property type="match status" value="1"/>
</dbReference>
<name>L8HBR2_ACACF</name>
<dbReference type="OrthoDB" id="17687at2759"/>
<feature type="domain" description="Rab-GAP TBC" evidence="2">
    <location>
        <begin position="625"/>
        <end position="800"/>
    </location>
</feature>
<keyword evidence="4" id="KW-1185">Reference proteome</keyword>
<dbReference type="Proteomes" id="UP000011083">
    <property type="component" value="Unassembled WGS sequence"/>
</dbReference>
<evidence type="ECO:0000256" key="1">
    <source>
        <dbReference type="SAM" id="MobiDB-lite"/>
    </source>
</evidence>
<sequence length="800" mass="88899">MWILPRPTSVAFSALWVVVEENEYFSLLENKTSSKAIIGTVASLFRRVGNAARDGLAGAAVSEPLRYRIVLRDDEHHALALADEWDEIERDWEWIKVMLLPRLVGLEMGHADKLRYILDKFTARCNEVGEEELKRQSDSRHYQKKFGLAQEELVATYFCSLWQEGFVGTHRTGTMWVSANYICFDSRLMRQKFVIAFRDVVKITKGTSHFGVLDSSLSIHTKQGEEYFFSTLFNREEVMTLLEHLWSSALDRLLSSSSSATAFSSPQAQPAPDIFVPFVFPPDTPSSSASSSTTPAAIATTTTTSTATATTSTSSGSSSPAASTGASPSPGGGGGAQQPMGRSGDLLQLLLDNPDPGKSPGSPPLFSPPFARRSLASKGELTRRRNAQGILSLFRFPAHEAPIEEHGCSLLWDGTYLKGQCYVSRSFLYFRSTKGSEVRLTLPWASIDGIAKDNPYKSAISVIAHDKLWERLALPSTPRQYVFSFVGTPRAAEVMGGIVTRWKTLMGLPIGTASSSSSSSTPPPVTSVTTASSLLAGLSSELAPTEDTRQREGVEAHEEREAEHTDDEPEVLRGQGQLKRSLHALADRHHQESELEEQWRAYFELYGSGACMMITPELKHLVRLGIPNSMRAQLWRLCSGSVYYQLAEPHLYERLLADNAGVESNATEEIERDLHRSLPEHPFFRRAEGIEALRRVLTAYSWHNPHIGYCQGMNIVAAQLLLHMEEEDAFYLLATIAEQIVPQYYHTEMVGSLVDQQILEELTKIYMPEVVEHLERVRIPLSLVSLPWLLCLFIGALPES</sequence>
<dbReference type="GeneID" id="14924071"/>
<dbReference type="InterPro" id="IPR011993">
    <property type="entry name" value="PH-like_dom_sf"/>
</dbReference>
<dbReference type="InterPro" id="IPR004182">
    <property type="entry name" value="GRAM"/>
</dbReference>
<dbReference type="Pfam" id="PF02893">
    <property type="entry name" value="GRAM"/>
    <property type="match status" value="2"/>
</dbReference>
<gene>
    <name evidence="3" type="ORF">ACA1_359690</name>
</gene>
<dbReference type="InterPro" id="IPR050302">
    <property type="entry name" value="Rab_GAP_TBC_domain"/>
</dbReference>
<dbReference type="SUPFAM" id="SSF47923">
    <property type="entry name" value="Ypt/Rab-GAP domain of gyp1p"/>
    <property type="match status" value="1"/>
</dbReference>
<dbReference type="SMART" id="SM00568">
    <property type="entry name" value="GRAM"/>
    <property type="match status" value="2"/>
</dbReference>
<dbReference type="EMBL" id="KB007867">
    <property type="protein sequence ID" value="ELR22974.1"/>
    <property type="molecule type" value="Genomic_DNA"/>
</dbReference>
<feature type="compositionally biased region" description="Low complexity" evidence="1">
    <location>
        <begin position="285"/>
        <end position="329"/>
    </location>
</feature>
<protein>
    <submittedName>
        <fullName evidence="3">TBC domain containing protein</fullName>
    </submittedName>
</protein>
<dbReference type="GO" id="GO:0005096">
    <property type="term" value="F:GTPase activator activity"/>
    <property type="evidence" value="ECO:0007669"/>
    <property type="project" value="TreeGrafter"/>
</dbReference>
<dbReference type="Pfam" id="PF00566">
    <property type="entry name" value="RabGAP-TBC"/>
    <property type="match status" value="1"/>
</dbReference>
<dbReference type="RefSeq" id="XP_004352439.1">
    <property type="nucleotide sequence ID" value="XM_004352387.1"/>
</dbReference>
<feature type="compositionally biased region" description="Basic and acidic residues" evidence="1">
    <location>
        <begin position="546"/>
        <end position="563"/>
    </location>
</feature>